<dbReference type="AlphaFoldDB" id="A0AA40K5Y1"/>
<gene>
    <name evidence="2" type="ORF">B0T18DRAFT_166232</name>
</gene>
<keyword evidence="3" id="KW-1185">Reference proteome</keyword>
<comment type="caution">
    <text evidence="2">The sequence shown here is derived from an EMBL/GenBank/DDBJ whole genome shotgun (WGS) entry which is preliminary data.</text>
</comment>
<dbReference type="EMBL" id="JAUKUD010000004">
    <property type="protein sequence ID" value="KAK0747166.1"/>
    <property type="molecule type" value="Genomic_DNA"/>
</dbReference>
<name>A0AA40K5Y1_9PEZI</name>
<evidence type="ECO:0000256" key="1">
    <source>
        <dbReference type="SAM" id="MobiDB-lite"/>
    </source>
</evidence>
<organism evidence="2 3">
    <name type="scientific">Schizothecium vesticola</name>
    <dbReference type="NCBI Taxonomy" id="314040"/>
    <lineage>
        <taxon>Eukaryota</taxon>
        <taxon>Fungi</taxon>
        <taxon>Dikarya</taxon>
        <taxon>Ascomycota</taxon>
        <taxon>Pezizomycotina</taxon>
        <taxon>Sordariomycetes</taxon>
        <taxon>Sordariomycetidae</taxon>
        <taxon>Sordariales</taxon>
        <taxon>Schizotheciaceae</taxon>
        <taxon>Schizothecium</taxon>
    </lineage>
</organism>
<dbReference type="Proteomes" id="UP001172155">
    <property type="component" value="Unassembled WGS sequence"/>
</dbReference>
<evidence type="ECO:0000313" key="3">
    <source>
        <dbReference type="Proteomes" id="UP001172155"/>
    </source>
</evidence>
<protein>
    <submittedName>
        <fullName evidence="2">Uncharacterized protein</fullName>
    </submittedName>
</protein>
<feature type="region of interest" description="Disordered" evidence="1">
    <location>
        <begin position="30"/>
        <end position="63"/>
    </location>
</feature>
<reference evidence="2" key="1">
    <citation type="submission" date="2023-06" db="EMBL/GenBank/DDBJ databases">
        <title>Genome-scale phylogeny and comparative genomics of the fungal order Sordariales.</title>
        <authorList>
            <consortium name="Lawrence Berkeley National Laboratory"/>
            <person name="Hensen N."/>
            <person name="Bonometti L."/>
            <person name="Westerberg I."/>
            <person name="Brannstrom I.O."/>
            <person name="Guillou S."/>
            <person name="Cros-Aarteil S."/>
            <person name="Calhoun S."/>
            <person name="Haridas S."/>
            <person name="Kuo A."/>
            <person name="Mondo S."/>
            <person name="Pangilinan J."/>
            <person name="Riley R."/>
            <person name="LaButti K."/>
            <person name="Andreopoulos B."/>
            <person name="Lipzen A."/>
            <person name="Chen C."/>
            <person name="Yanf M."/>
            <person name="Daum C."/>
            <person name="Ng V."/>
            <person name="Clum A."/>
            <person name="Steindorff A."/>
            <person name="Ohm R."/>
            <person name="Martin F."/>
            <person name="Silar P."/>
            <person name="Natvig D."/>
            <person name="Lalanne C."/>
            <person name="Gautier V."/>
            <person name="Ament-velasquez S.L."/>
            <person name="Kruys A."/>
            <person name="Hutchinson M.I."/>
            <person name="Powell A.J."/>
            <person name="Barry K."/>
            <person name="Miller A.N."/>
            <person name="Grigoriev I.V."/>
            <person name="Debuchy R."/>
            <person name="Gladieux P."/>
            <person name="Thoren M.H."/>
            <person name="Johannesson H."/>
        </authorList>
    </citation>
    <scope>NUCLEOTIDE SEQUENCE</scope>
    <source>
        <strain evidence="2">SMH3187-1</strain>
    </source>
</reference>
<accession>A0AA40K5Y1</accession>
<sequence length="290" mass="32004">MNTDLEMGTRGVNRANIAQEAPTFSVLDAEAASSTQLSDQQIPPSDAETANPDSPSDPQVAGNDAEGVGLNLLRAFQGIKSVTTPWTLPGGPLICSWRGFLWRMGFIGIRATQDENVEGRLKIGIYISTTSCGLAPDCFDITMSPMTSSMISWRVGYKEICIYIARPKFLLAGINASGLVLLTLSKQMLSETINSFRRQKARPSSQLPTNTWTFSPKKFLSWKICASNHQMGATEPKLCHVNSSRRSQPPDLVNHSSLHFPFKEPSCYQAYFSSRLENQDPGYSWPFLSK</sequence>
<evidence type="ECO:0000313" key="2">
    <source>
        <dbReference type="EMBL" id="KAK0747166.1"/>
    </source>
</evidence>
<proteinExistence type="predicted"/>
<feature type="compositionally biased region" description="Polar residues" evidence="1">
    <location>
        <begin position="32"/>
        <end position="43"/>
    </location>
</feature>